<proteinExistence type="inferred from homology"/>
<evidence type="ECO:0000256" key="3">
    <source>
        <dbReference type="PROSITE-ProRule" id="PRU01106"/>
    </source>
</evidence>
<dbReference type="PANTHER" id="PTHR11049:SF16">
    <property type="entry name" value="PROTEIN VDLD"/>
    <property type="match status" value="1"/>
</dbReference>
<comment type="similarity">
    <text evidence="1">Belongs to the acyl coenzyme A hydrolase family.</text>
</comment>
<dbReference type="KEGG" id="pfer:IRI77_30730"/>
<evidence type="ECO:0000256" key="4">
    <source>
        <dbReference type="SAM" id="Coils"/>
    </source>
</evidence>
<dbReference type="InterPro" id="IPR033120">
    <property type="entry name" value="HOTDOG_ACOT"/>
</dbReference>
<dbReference type="PROSITE" id="PS51770">
    <property type="entry name" value="HOTDOG_ACOT"/>
    <property type="match status" value="1"/>
</dbReference>
<dbReference type="InterPro" id="IPR029069">
    <property type="entry name" value="HotDog_dom_sf"/>
</dbReference>
<reference evidence="6 7" key="1">
    <citation type="submission" date="2020-10" db="EMBL/GenBank/DDBJ databases">
        <title>Complete genome sequence of Paludibaculum fermentans P105T, a facultatively anaerobic acidobacterium capable of dissimilatory Fe(III) reduction.</title>
        <authorList>
            <person name="Dedysh S.N."/>
            <person name="Beletsky A.V."/>
            <person name="Kulichevskaya I.S."/>
            <person name="Mardanov A.V."/>
            <person name="Ravin N.V."/>
        </authorList>
    </citation>
    <scope>NUCLEOTIDE SEQUENCE [LARGE SCALE GENOMIC DNA]</scope>
    <source>
        <strain evidence="6 7">P105</strain>
    </source>
</reference>
<accession>A0A7S7NNY3</accession>
<dbReference type="GO" id="GO:0052816">
    <property type="term" value="F:long-chain fatty acyl-CoA hydrolase activity"/>
    <property type="evidence" value="ECO:0007669"/>
    <property type="project" value="TreeGrafter"/>
</dbReference>
<dbReference type="InterPro" id="IPR040170">
    <property type="entry name" value="Cytosol_ACT"/>
</dbReference>
<dbReference type="Pfam" id="PF03061">
    <property type="entry name" value="4HBT"/>
    <property type="match status" value="1"/>
</dbReference>
<evidence type="ECO:0000313" key="7">
    <source>
        <dbReference type="Proteomes" id="UP000593892"/>
    </source>
</evidence>
<keyword evidence="7" id="KW-1185">Reference proteome</keyword>
<evidence type="ECO:0000256" key="1">
    <source>
        <dbReference type="ARBA" id="ARBA00010458"/>
    </source>
</evidence>
<dbReference type="RefSeq" id="WP_194448775.1">
    <property type="nucleotide sequence ID" value="NZ_CP063849.1"/>
</dbReference>
<dbReference type="InterPro" id="IPR006683">
    <property type="entry name" value="Thioestr_dom"/>
</dbReference>
<sequence length="172" mass="19273">MEGRPIRESASELSEFALPIYANPLGNLLGGRIMHLVDLAAATAAMRHARGPVVTASVDYMTFLFPIQIGQLLTLRASVNRVFKTSMEVGVKVLVEDLTTGEIRHTNSSYLTFVGLSPEGKPRVIPQAIPETEVEIHRWEQAGERRKQRLELRARILEREKEREKENEGGRG</sequence>
<evidence type="ECO:0000313" key="6">
    <source>
        <dbReference type="EMBL" id="QOY87106.1"/>
    </source>
</evidence>
<feature type="coiled-coil region" evidence="4">
    <location>
        <begin position="140"/>
        <end position="167"/>
    </location>
</feature>
<dbReference type="PANTHER" id="PTHR11049">
    <property type="entry name" value="ACYL COENZYME A THIOESTER HYDROLASE"/>
    <property type="match status" value="1"/>
</dbReference>
<organism evidence="6 7">
    <name type="scientific">Paludibaculum fermentans</name>
    <dbReference type="NCBI Taxonomy" id="1473598"/>
    <lineage>
        <taxon>Bacteria</taxon>
        <taxon>Pseudomonadati</taxon>
        <taxon>Acidobacteriota</taxon>
        <taxon>Terriglobia</taxon>
        <taxon>Bryobacterales</taxon>
        <taxon>Bryobacteraceae</taxon>
        <taxon>Paludibaculum</taxon>
    </lineage>
</organism>
<dbReference type="Gene3D" id="3.10.129.10">
    <property type="entry name" value="Hotdog Thioesterase"/>
    <property type="match status" value="1"/>
</dbReference>
<dbReference type="EMBL" id="CP063849">
    <property type="protein sequence ID" value="QOY87106.1"/>
    <property type="molecule type" value="Genomic_DNA"/>
</dbReference>
<evidence type="ECO:0000259" key="5">
    <source>
        <dbReference type="PROSITE" id="PS51770"/>
    </source>
</evidence>
<dbReference type="SUPFAM" id="SSF54637">
    <property type="entry name" value="Thioesterase/thiol ester dehydrase-isomerase"/>
    <property type="match status" value="1"/>
</dbReference>
<dbReference type="GO" id="GO:0005829">
    <property type="term" value="C:cytosol"/>
    <property type="evidence" value="ECO:0007669"/>
    <property type="project" value="TreeGrafter"/>
</dbReference>
<gene>
    <name evidence="6" type="ORF">IRI77_30730</name>
</gene>
<dbReference type="GO" id="GO:0006637">
    <property type="term" value="P:acyl-CoA metabolic process"/>
    <property type="evidence" value="ECO:0007669"/>
    <property type="project" value="TreeGrafter"/>
</dbReference>
<protein>
    <submittedName>
        <fullName evidence="6">Acyl-CoA thioesterase</fullName>
    </submittedName>
</protein>
<dbReference type="Proteomes" id="UP000593892">
    <property type="component" value="Chromosome"/>
</dbReference>
<evidence type="ECO:0000256" key="2">
    <source>
        <dbReference type="ARBA" id="ARBA00022801"/>
    </source>
</evidence>
<feature type="domain" description="HotDog ACOT-type" evidence="5">
    <location>
        <begin position="7"/>
        <end position="119"/>
    </location>
</feature>
<name>A0A7S7NNY3_PALFE</name>
<keyword evidence="2 3" id="KW-0378">Hydrolase</keyword>
<dbReference type="CDD" id="cd03442">
    <property type="entry name" value="BFIT_BACH"/>
    <property type="match status" value="1"/>
</dbReference>
<keyword evidence="4" id="KW-0175">Coiled coil</keyword>
<dbReference type="AlphaFoldDB" id="A0A7S7NNY3"/>